<dbReference type="PROSITE" id="PS51257">
    <property type="entry name" value="PROKAR_LIPOPROTEIN"/>
    <property type="match status" value="1"/>
</dbReference>
<keyword evidence="3" id="KW-1185">Reference proteome</keyword>
<accession>A0ABW4CTX4</accession>
<name>A0ABW4CTX4_9LACO</name>
<dbReference type="Gene3D" id="3.40.190.10">
    <property type="entry name" value="Periplasmic binding protein-like II"/>
    <property type="match status" value="1"/>
</dbReference>
<dbReference type="RefSeq" id="WP_125754909.1">
    <property type="nucleotide sequence ID" value="NZ_JBHTOK010000008.1"/>
</dbReference>
<dbReference type="CDD" id="cd13585">
    <property type="entry name" value="PBP2_TMBP_like"/>
    <property type="match status" value="1"/>
</dbReference>
<dbReference type="Proteomes" id="UP001597212">
    <property type="component" value="Unassembled WGS sequence"/>
</dbReference>
<dbReference type="Pfam" id="PF01547">
    <property type="entry name" value="SBP_bac_1"/>
    <property type="match status" value="1"/>
</dbReference>
<gene>
    <name evidence="2" type="ORF">ACFQ5K_01390</name>
</gene>
<organism evidence="2 3">
    <name type="scientific">Lacticaseibacillus hegangensis</name>
    <dbReference type="NCBI Taxonomy" id="2486010"/>
    <lineage>
        <taxon>Bacteria</taxon>
        <taxon>Bacillati</taxon>
        <taxon>Bacillota</taxon>
        <taxon>Bacilli</taxon>
        <taxon>Lactobacillales</taxon>
        <taxon>Lactobacillaceae</taxon>
        <taxon>Lacticaseibacillus</taxon>
    </lineage>
</organism>
<feature type="chain" id="PRO_5045261328" evidence="1">
    <location>
        <begin position="29"/>
        <end position="423"/>
    </location>
</feature>
<dbReference type="InterPro" id="IPR050490">
    <property type="entry name" value="Bact_solute-bd_prot1"/>
</dbReference>
<dbReference type="EMBL" id="JBHTOK010000008">
    <property type="protein sequence ID" value="MFD1440046.1"/>
    <property type="molecule type" value="Genomic_DNA"/>
</dbReference>
<sequence length="423" mass="46494">MKKKFLFGLTLVASLCLMILSGCGSSSASKQTSAKSKQTITFWTMELKPTFTKYFKGVIAQYEKENPNITIKWQDLPQASLQNKLLATTAGGKAPDVVNSFSELTMALASKGALANMDKLMTKKELAVYNKNLLDTGRYRDNTLYALPWYHTPEVQLYNKDLFAKAGLTPPQTYADVVRDSKTMKDKTGAFLYTPNFFQHILTLNNIPVISKDGKKAVFNNKQSLKILTQLTDLVKKGEMSKTGWGSWQAMENLYAKEKVATVTSGPQVLANVKSNSVNEWNKSAAAQTVADKKGGLVMSPVQDIVVPATSEHQKAAAKFALYLTNTANEVAFCKQATIFPTTNKALKDPYFTSDTKTLEGQLRAEGVKASLHISDAVLKVPNATDIVNTINSIPDAVYTDGKTPKQALKDAEVKVDKYLKNN</sequence>
<dbReference type="PANTHER" id="PTHR43649:SF12">
    <property type="entry name" value="DIACETYLCHITOBIOSE BINDING PROTEIN DASA"/>
    <property type="match status" value="1"/>
</dbReference>
<comment type="caution">
    <text evidence="2">The sequence shown here is derived from an EMBL/GenBank/DDBJ whole genome shotgun (WGS) entry which is preliminary data.</text>
</comment>
<reference evidence="3" key="1">
    <citation type="journal article" date="2019" name="Int. J. Syst. Evol. Microbiol.">
        <title>The Global Catalogue of Microorganisms (GCM) 10K type strain sequencing project: providing services to taxonomists for standard genome sequencing and annotation.</title>
        <authorList>
            <consortium name="The Broad Institute Genomics Platform"/>
            <consortium name="The Broad Institute Genome Sequencing Center for Infectious Disease"/>
            <person name="Wu L."/>
            <person name="Ma J."/>
        </authorList>
    </citation>
    <scope>NUCLEOTIDE SEQUENCE [LARGE SCALE GENOMIC DNA]</scope>
    <source>
        <strain evidence="3">CCM 8912</strain>
    </source>
</reference>
<evidence type="ECO:0000256" key="1">
    <source>
        <dbReference type="SAM" id="SignalP"/>
    </source>
</evidence>
<keyword evidence="1" id="KW-0732">Signal</keyword>
<protein>
    <submittedName>
        <fullName evidence="2">ABC transporter substrate-binding protein</fullName>
    </submittedName>
</protein>
<evidence type="ECO:0000313" key="3">
    <source>
        <dbReference type="Proteomes" id="UP001597212"/>
    </source>
</evidence>
<dbReference type="InterPro" id="IPR006059">
    <property type="entry name" value="SBP"/>
</dbReference>
<dbReference type="PANTHER" id="PTHR43649">
    <property type="entry name" value="ARABINOSE-BINDING PROTEIN-RELATED"/>
    <property type="match status" value="1"/>
</dbReference>
<proteinExistence type="predicted"/>
<feature type="signal peptide" evidence="1">
    <location>
        <begin position="1"/>
        <end position="28"/>
    </location>
</feature>
<evidence type="ECO:0000313" key="2">
    <source>
        <dbReference type="EMBL" id="MFD1440046.1"/>
    </source>
</evidence>
<dbReference type="SUPFAM" id="SSF53850">
    <property type="entry name" value="Periplasmic binding protein-like II"/>
    <property type="match status" value="1"/>
</dbReference>